<organism evidence="2 3">
    <name type="scientific">Natrarchaeobius chitinivorans</name>
    <dbReference type="NCBI Taxonomy" id="1679083"/>
    <lineage>
        <taxon>Archaea</taxon>
        <taxon>Methanobacteriati</taxon>
        <taxon>Methanobacteriota</taxon>
        <taxon>Stenosarchaea group</taxon>
        <taxon>Halobacteria</taxon>
        <taxon>Halobacteriales</taxon>
        <taxon>Natrialbaceae</taxon>
        <taxon>Natrarchaeobius</taxon>
    </lineage>
</organism>
<dbReference type="EMBL" id="REFZ01000003">
    <property type="protein sequence ID" value="RQH02011.1"/>
    <property type="molecule type" value="Genomic_DNA"/>
</dbReference>
<proteinExistence type="predicted"/>
<evidence type="ECO:0000313" key="3">
    <source>
        <dbReference type="Proteomes" id="UP000281431"/>
    </source>
</evidence>
<evidence type="ECO:0000256" key="1">
    <source>
        <dbReference type="SAM" id="Phobius"/>
    </source>
</evidence>
<feature type="transmembrane region" description="Helical" evidence="1">
    <location>
        <begin position="6"/>
        <end position="27"/>
    </location>
</feature>
<keyword evidence="1" id="KW-0472">Membrane</keyword>
<reference evidence="2 3" key="1">
    <citation type="submission" date="2018-10" db="EMBL/GenBank/DDBJ databases">
        <title>Natrarchaeobius chitinivorans gen. nov., sp. nov., and Natrarchaeobius haloalkaliphilus sp. nov., alkaliphilic, chitin-utilizing haloarchaea from hypersaline alkaline lakes.</title>
        <authorList>
            <person name="Sorokin D.Y."/>
            <person name="Elcheninov A.G."/>
            <person name="Kostrikina N.A."/>
            <person name="Bale N.J."/>
            <person name="Sinninghe Damste J.S."/>
            <person name="Khijniak T.V."/>
            <person name="Kublanov I.V."/>
            <person name="Toshchakov S.V."/>
        </authorList>
    </citation>
    <scope>NUCLEOTIDE SEQUENCE [LARGE SCALE GENOMIC DNA]</scope>
    <source>
        <strain evidence="2 3">AArcht7</strain>
    </source>
</reference>
<accession>A0A3N6MVL2</accession>
<dbReference type="OrthoDB" id="196860at2157"/>
<dbReference type="InterPro" id="IPR058349">
    <property type="entry name" value="DUF8036"/>
</dbReference>
<keyword evidence="1" id="KW-1133">Transmembrane helix</keyword>
<name>A0A3N6MVL2_NATCH</name>
<dbReference type="AlphaFoldDB" id="A0A3N6MVL2"/>
<feature type="transmembrane region" description="Helical" evidence="1">
    <location>
        <begin position="71"/>
        <end position="93"/>
    </location>
</feature>
<gene>
    <name evidence="2" type="ORF">EA472_06870</name>
</gene>
<keyword evidence="1" id="KW-0812">Transmembrane</keyword>
<protein>
    <submittedName>
        <fullName evidence="2">Uncharacterized protein</fullName>
    </submittedName>
</protein>
<feature type="transmembrane region" description="Helical" evidence="1">
    <location>
        <begin position="39"/>
        <end position="59"/>
    </location>
</feature>
<keyword evidence="3" id="KW-1185">Reference proteome</keyword>
<dbReference type="Pfam" id="PF26119">
    <property type="entry name" value="DUF8036"/>
    <property type="match status" value="1"/>
</dbReference>
<comment type="caution">
    <text evidence="2">The sequence shown here is derived from an EMBL/GenBank/DDBJ whole genome shotgun (WGS) entry which is preliminary data.</text>
</comment>
<dbReference type="Proteomes" id="UP000281431">
    <property type="component" value="Unassembled WGS sequence"/>
</dbReference>
<evidence type="ECO:0000313" key="2">
    <source>
        <dbReference type="EMBL" id="RQH02011.1"/>
    </source>
</evidence>
<sequence>MTTEVTVATAFSGGNIVLLGLLSYVWLQNYRRFRTPLVLGLLVFGLVFMLENLVAVYFFFAEEMLYGYEPIVHRVMVALRGLQFLALLSLAYVTMK</sequence>